<organism evidence="2 3">
    <name type="scientific">Cotesia glomerata</name>
    <name type="common">Lepidopteran parasitic wasp</name>
    <name type="synonym">Apanteles glomeratus</name>
    <dbReference type="NCBI Taxonomy" id="32391"/>
    <lineage>
        <taxon>Eukaryota</taxon>
        <taxon>Metazoa</taxon>
        <taxon>Ecdysozoa</taxon>
        <taxon>Arthropoda</taxon>
        <taxon>Hexapoda</taxon>
        <taxon>Insecta</taxon>
        <taxon>Pterygota</taxon>
        <taxon>Neoptera</taxon>
        <taxon>Endopterygota</taxon>
        <taxon>Hymenoptera</taxon>
        <taxon>Apocrita</taxon>
        <taxon>Ichneumonoidea</taxon>
        <taxon>Braconidae</taxon>
        <taxon>Microgastrinae</taxon>
        <taxon>Cotesia</taxon>
    </lineage>
</organism>
<sequence length="153" mass="17630">MLVVLWQRIGPTGVKFKVTSGLQRADLISARFEPLGIEGTSTAIVDGRRNTPRKDPPNSVQLNYVDVALFKRTAILPSLTPRHPFIFHLYLNDSRQLFPSIPLITRWWKLWSSNVRRRKEQRPDEVEELGAIRDMGDQDKRADNGRRLASFHV</sequence>
<dbReference type="Proteomes" id="UP000826195">
    <property type="component" value="Unassembled WGS sequence"/>
</dbReference>
<dbReference type="EMBL" id="JAHXZJ010000001">
    <property type="protein sequence ID" value="KAH0567183.1"/>
    <property type="molecule type" value="Genomic_DNA"/>
</dbReference>
<feature type="region of interest" description="Disordered" evidence="1">
    <location>
        <begin position="134"/>
        <end position="153"/>
    </location>
</feature>
<reference evidence="2 3" key="1">
    <citation type="journal article" date="2021" name="J. Hered.">
        <title>A chromosome-level genome assembly of the parasitoid wasp, Cotesia glomerata (Hymenoptera: Braconidae).</title>
        <authorList>
            <person name="Pinto B.J."/>
            <person name="Weis J.J."/>
            <person name="Gamble T."/>
            <person name="Ode P.J."/>
            <person name="Paul R."/>
            <person name="Zaspel J.M."/>
        </authorList>
    </citation>
    <scope>NUCLEOTIDE SEQUENCE [LARGE SCALE GENOMIC DNA]</scope>
    <source>
        <strain evidence="2">CgM1</strain>
    </source>
</reference>
<comment type="caution">
    <text evidence="2">The sequence shown here is derived from an EMBL/GenBank/DDBJ whole genome shotgun (WGS) entry which is preliminary data.</text>
</comment>
<evidence type="ECO:0000256" key="1">
    <source>
        <dbReference type="SAM" id="MobiDB-lite"/>
    </source>
</evidence>
<accession>A0AAV7IQZ5</accession>
<gene>
    <name evidence="2" type="ORF">KQX54_007378</name>
</gene>
<evidence type="ECO:0000313" key="2">
    <source>
        <dbReference type="EMBL" id="KAH0567183.1"/>
    </source>
</evidence>
<name>A0AAV7IQZ5_COTGL</name>
<proteinExistence type="predicted"/>
<feature type="compositionally biased region" description="Basic and acidic residues" evidence="1">
    <location>
        <begin position="134"/>
        <end position="146"/>
    </location>
</feature>
<protein>
    <submittedName>
        <fullName evidence="2">Uncharacterized protein</fullName>
    </submittedName>
</protein>
<evidence type="ECO:0000313" key="3">
    <source>
        <dbReference type="Proteomes" id="UP000826195"/>
    </source>
</evidence>
<keyword evidence="3" id="KW-1185">Reference proteome</keyword>
<dbReference type="AlphaFoldDB" id="A0AAV7IQZ5"/>